<accession>A0A172Y4E2</accession>
<keyword evidence="1" id="KW-0732">Signal</keyword>
<feature type="chain" id="PRO_5008004268" description="Lipoprotein" evidence="1">
    <location>
        <begin position="23"/>
        <end position="227"/>
    </location>
</feature>
<dbReference type="EMBL" id="CP015614">
    <property type="protein sequence ID" value="ANF54068.1"/>
    <property type="molecule type" value="Genomic_DNA"/>
</dbReference>
<evidence type="ECO:0000313" key="3">
    <source>
        <dbReference type="Proteomes" id="UP000077603"/>
    </source>
</evidence>
<dbReference type="OrthoDB" id="8637570at2"/>
<protein>
    <recommendedName>
        <fullName evidence="4">Lipoprotein</fullName>
    </recommendedName>
</protein>
<sequence length="227" mass="24572">MRSIVVLAAVAALVAGCSNPKAADKKNFKTAINDWISRNPPCLSLPSGSVRAADRPADAGVFPLYVEAAVSDHPMRLENQKKAAAPFEAMAASGLLKGEPAEITQSGYFPGPAPKVAVVAYTLTPEGEKAFKPRGEGGFWSSQPGFCYGEPAVKEIVRFTEPGEMMGMTVSQVDYTWQLKNMPEWAKSKAMQKIFPQLARDNAETLEGKAAVVLMNEGWVHEKAMRR</sequence>
<reference evidence="2 3" key="1">
    <citation type="journal article" date="2014" name="Genome Announc.">
        <title>Genome Sequence of a Promising Hydrogen-Producing Facultative Anaerobic Bacterium, Brevundimonas naejangsanensis Strain B1.</title>
        <authorList>
            <person name="Su H."/>
            <person name="Zhang T."/>
            <person name="Bao M."/>
            <person name="Jiang Y."/>
            <person name="Wang Y."/>
            <person name="Tan T."/>
        </authorList>
    </citation>
    <scope>NUCLEOTIDE SEQUENCE [LARGE SCALE GENOMIC DNA]</scope>
    <source>
        <strain evidence="2 3">B1</strain>
    </source>
</reference>
<dbReference type="AlphaFoldDB" id="A0A172Y4E2"/>
<evidence type="ECO:0008006" key="4">
    <source>
        <dbReference type="Google" id="ProtNLM"/>
    </source>
</evidence>
<dbReference type="KEGG" id="bne:DA69_04505"/>
<keyword evidence="3" id="KW-1185">Reference proteome</keyword>
<evidence type="ECO:0000313" key="2">
    <source>
        <dbReference type="EMBL" id="ANF54068.1"/>
    </source>
</evidence>
<evidence type="ECO:0000256" key="1">
    <source>
        <dbReference type="SAM" id="SignalP"/>
    </source>
</evidence>
<dbReference type="Proteomes" id="UP000077603">
    <property type="component" value="Chromosome"/>
</dbReference>
<dbReference type="PROSITE" id="PS51257">
    <property type="entry name" value="PROKAR_LIPOPROTEIN"/>
    <property type="match status" value="1"/>
</dbReference>
<proteinExistence type="predicted"/>
<dbReference type="RefSeq" id="WP_025977255.1">
    <property type="nucleotide sequence ID" value="NZ_CP015614.1"/>
</dbReference>
<dbReference type="eggNOG" id="ENOG50332VP">
    <property type="taxonomic scope" value="Bacteria"/>
</dbReference>
<feature type="signal peptide" evidence="1">
    <location>
        <begin position="1"/>
        <end position="22"/>
    </location>
</feature>
<organism evidence="2 3">
    <name type="scientific">Brevundimonas naejangsanensis</name>
    <dbReference type="NCBI Taxonomy" id="588932"/>
    <lineage>
        <taxon>Bacteria</taxon>
        <taxon>Pseudomonadati</taxon>
        <taxon>Pseudomonadota</taxon>
        <taxon>Alphaproteobacteria</taxon>
        <taxon>Caulobacterales</taxon>
        <taxon>Caulobacteraceae</taxon>
        <taxon>Brevundimonas</taxon>
    </lineage>
</organism>
<name>A0A172Y4E2_9CAUL</name>
<gene>
    <name evidence="2" type="ORF">DA69_04505</name>
</gene>